<protein>
    <submittedName>
        <fullName evidence="1">Uncharacterized protein</fullName>
    </submittedName>
</protein>
<gene>
    <name evidence="1" type="ORF">S03H2_19826</name>
</gene>
<dbReference type="AlphaFoldDB" id="X1GHW3"/>
<feature type="non-terminal residue" evidence="1">
    <location>
        <position position="79"/>
    </location>
</feature>
<dbReference type="Gene3D" id="3.90.1480.10">
    <property type="entry name" value="Alpha-2,3-sialyltransferase"/>
    <property type="match status" value="1"/>
</dbReference>
<proteinExistence type="predicted"/>
<name>X1GHW3_9ZZZZ</name>
<reference evidence="1" key="1">
    <citation type="journal article" date="2014" name="Front. Microbiol.">
        <title>High frequency of phylogenetically diverse reductive dehalogenase-homologous genes in deep subseafloor sedimentary metagenomes.</title>
        <authorList>
            <person name="Kawai M."/>
            <person name="Futagami T."/>
            <person name="Toyoda A."/>
            <person name="Takaki Y."/>
            <person name="Nishi S."/>
            <person name="Hori S."/>
            <person name="Arai W."/>
            <person name="Tsubouchi T."/>
            <person name="Morono Y."/>
            <person name="Uchiyama I."/>
            <person name="Ito T."/>
            <person name="Fujiyama A."/>
            <person name="Inagaki F."/>
            <person name="Takami H."/>
        </authorList>
    </citation>
    <scope>NUCLEOTIDE SEQUENCE</scope>
    <source>
        <strain evidence="1">Expedition CK06-06</strain>
    </source>
</reference>
<accession>X1GHW3</accession>
<sequence length="79" mass="9111">MENIRRIEDLKDIHRGERCFVIATGPSLLKTDFSLIKDEILFGVNTFYRGFDEFGINKCDYYAVSDVIVLSGIYKDVLN</sequence>
<organism evidence="1">
    <name type="scientific">marine sediment metagenome</name>
    <dbReference type="NCBI Taxonomy" id="412755"/>
    <lineage>
        <taxon>unclassified sequences</taxon>
        <taxon>metagenomes</taxon>
        <taxon>ecological metagenomes</taxon>
    </lineage>
</organism>
<dbReference type="EMBL" id="BARU01010391">
    <property type="protein sequence ID" value="GAH32608.1"/>
    <property type="molecule type" value="Genomic_DNA"/>
</dbReference>
<comment type="caution">
    <text evidence="1">The sequence shown here is derived from an EMBL/GenBank/DDBJ whole genome shotgun (WGS) entry which is preliminary data.</text>
</comment>
<evidence type="ECO:0000313" key="1">
    <source>
        <dbReference type="EMBL" id="GAH32608.1"/>
    </source>
</evidence>